<organism evidence="1 2">
    <name type="scientific">Colletotrichum higginsianum (strain IMI 349063)</name>
    <name type="common">Crucifer anthracnose fungus</name>
    <dbReference type="NCBI Taxonomy" id="759273"/>
    <lineage>
        <taxon>Eukaryota</taxon>
        <taxon>Fungi</taxon>
        <taxon>Dikarya</taxon>
        <taxon>Ascomycota</taxon>
        <taxon>Pezizomycotina</taxon>
        <taxon>Sordariomycetes</taxon>
        <taxon>Hypocreomycetidae</taxon>
        <taxon>Glomerellales</taxon>
        <taxon>Glomerellaceae</taxon>
        <taxon>Colletotrichum</taxon>
        <taxon>Colletotrichum destructivum species complex</taxon>
    </lineage>
</organism>
<protein>
    <submittedName>
        <fullName evidence="1">Uncharacterized protein</fullName>
    </submittedName>
</protein>
<gene>
    <name evidence="1" type="ORF">CH063_10181</name>
</gene>
<dbReference type="AlphaFoldDB" id="H1VGG3"/>
<sequence>MQSRPHLGLVLPLQRYHPLFILYKTSLALKSYRACLTRSFMVFSPSRTQTLGSYFFLLGLSSPSGLPTWVFR</sequence>
<dbReference type="Proteomes" id="UP000007174">
    <property type="component" value="Unassembled WGS sequence"/>
</dbReference>
<evidence type="ECO:0000313" key="1">
    <source>
        <dbReference type="EMBL" id="CCF39316.1"/>
    </source>
</evidence>
<dbReference type="HOGENOM" id="CLU_2722087_0_0_1"/>
<accession>H1VGG3</accession>
<dbReference type="EMBL" id="CACQ02003429">
    <property type="protein sequence ID" value="CCF39316.1"/>
    <property type="molecule type" value="Genomic_DNA"/>
</dbReference>
<reference evidence="2" key="1">
    <citation type="journal article" date="2012" name="Nat. Genet.">
        <title>Lifestyle transitions in plant pathogenic Colletotrichum fungi deciphered by genome and transcriptome analyses.</title>
        <authorList>
            <person name="O'Connell R.J."/>
            <person name="Thon M.R."/>
            <person name="Hacquard S."/>
            <person name="Amyotte S.G."/>
            <person name="Kleemann J."/>
            <person name="Torres M.F."/>
            <person name="Damm U."/>
            <person name="Buiate E.A."/>
            <person name="Epstein L."/>
            <person name="Alkan N."/>
            <person name="Altmueller J."/>
            <person name="Alvarado-Balderrama L."/>
            <person name="Bauser C.A."/>
            <person name="Becker C."/>
            <person name="Birren B.W."/>
            <person name="Chen Z."/>
            <person name="Choi J."/>
            <person name="Crouch J.A."/>
            <person name="Duvick J.P."/>
            <person name="Farman M.A."/>
            <person name="Gan P."/>
            <person name="Heiman D."/>
            <person name="Henrissat B."/>
            <person name="Howard R.J."/>
            <person name="Kabbage M."/>
            <person name="Koch C."/>
            <person name="Kracher B."/>
            <person name="Kubo Y."/>
            <person name="Law A.D."/>
            <person name="Lebrun M.-H."/>
            <person name="Lee Y.-H."/>
            <person name="Miyara I."/>
            <person name="Moore N."/>
            <person name="Neumann U."/>
            <person name="Nordstroem K."/>
            <person name="Panaccione D.G."/>
            <person name="Panstruga R."/>
            <person name="Place M."/>
            <person name="Proctor R.H."/>
            <person name="Prusky D."/>
            <person name="Rech G."/>
            <person name="Reinhardt R."/>
            <person name="Rollins J.A."/>
            <person name="Rounsley S."/>
            <person name="Schardl C.L."/>
            <person name="Schwartz D.C."/>
            <person name="Shenoy N."/>
            <person name="Shirasu K."/>
            <person name="Sikhakolli U.R."/>
            <person name="Stueber K."/>
            <person name="Sukno S.A."/>
            <person name="Sweigard J.A."/>
            <person name="Takano Y."/>
            <person name="Takahara H."/>
            <person name="Trail F."/>
            <person name="van der Does H.C."/>
            <person name="Voll L.M."/>
            <person name="Will I."/>
            <person name="Young S."/>
            <person name="Zeng Q."/>
            <person name="Zhang J."/>
            <person name="Zhou S."/>
            <person name="Dickman M.B."/>
            <person name="Schulze-Lefert P."/>
            <person name="Ver Loren van Themaat E."/>
            <person name="Ma L.-J."/>
            <person name="Vaillancourt L.J."/>
        </authorList>
    </citation>
    <scope>NUCLEOTIDE SEQUENCE [LARGE SCALE GENOMIC DNA]</scope>
    <source>
        <strain evidence="2">IMI 349063</strain>
    </source>
</reference>
<proteinExistence type="predicted"/>
<name>H1VGG3_COLHI</name>
<evidence type="ECO:0000313" key="2">
    <source>
        <dbReference type="Proteomes" id="UP000007174"/>
    </source>
</evidence>